<sequence>MFLIVTICVLFLYTVLLIALFARWCSISSTMFYAQKELPLASIKSPRRNTKFIELENGSATSQISQSVEFLHRKFSLMDGDYGGSYTNLVFGSSSQKPNDYLHPKYSLPPMKIDVSQQLYEFDKLLRTPAKIPIRSKKLSHSSMDSARIPGGVFVV</sequence>
<evidence type="ECO:0000313" key="1">
    <source>
        <dbReference type="Proteomes" id="UP000887576"/>
    </source>
</evidence>
<dbReference type="WBParaSite" id="JU765_v2.g1058.t1">
    <property type="protein sequence ID" value="JU765_v2.g1058.t1"/>
    <property type="gene ID" value="JU765_v2.g1058"/>
</dbReference>
<evidence type="ECO:0000313" key="2">
    <source>
        <dbReference type="WBParaSite" id="JU765_v2.g1058.t1"/>
    </source>
</evidence>
<organism evidence="1 2">
    <name type="scientific">Panagrolaimus sp. JU765</name>
    <dbReference type="NCBI Taxonomy" id="591449"/>
    <lineage>
        <taxon>Eukaryota</taxon>
        <taxon>Metazoa</taxon>
        <taxon>Ecdysozoa</taxon>
        <taxon>Nematoda</taxon>
        <taxon>Chromadorea</taxon>
        <taxon>Rhabditida</taxon>
        <taxon>Tylenchina</taxon>
        <taxon>Panagrolaimomorpha</taxon>
        <taxon>Panagrolaimoidea</taxon>
        <taxon>Panagrolaimidae</taxon>
        <taxon>Panagrolaimus</taxon>
    </lineage>
</organism>
<dbReference type="Proteomes" id="UP000887576">
    <property type="component" value="Unplaced"/>
</dbReference>
<reference evidence="2" key="1">
    <citation type="submission" date="2022-11" db="UniProtKB">
        <authorList>
            <consortium name="WormBaseParasite"/>
        </authorList>
    </citation>
    <scope>IDENTIFICATION</scope>
</reference>
<proteinExistence type="predicted"/>
<accession>A0AC34PWA5</accession>
<protein>
    <submittedName>
        <fullName evidence="2">ATP synthase F0 subunit 8</fullName>
    </submittedName>
</protein>
<name>A0AC34PWA5_9BILA</name>